<proteinExistence type="predicted"/>
<comment type="caution">
    <text evidence="1">The sequence shown here is derived from an EMBL/GenBank/DDBJ whole genome shotgun (WGS) entry which is preliminary data.</text>
</comment>
<dbReference type="PATRIC" id="fig|220754.4.peg.3216"/>
<dbReference type="AlphaFoldDB" id="A0A0C2V3R9"/>
<evidence type="ECO:0000313" key="1">
    <source>
        <dbReference type="EMBL" id="KIL43682.1"/>
    </source>
</evidence>
<reference evidence="1 2" key="1">
    <citation type="submission" date="2015-01" db="EMBL/GenBank/DDBJ databases">
        <title>Jeotgalibacillus campisalis genome sequencing.</title>
        <authorList>
            <person name="Goh K.M."/>
            <person name="Chan K.-G."/>
            <person name="Yaakop A.S."/>
            <person name="Ee R."/>
            <person name="Gan H.M."/>
            <person name="Chan C.S."/>
        </authorList>
    </citation>
    <scope>NUCLEOTIDE SEQUENCE [LARGE SCALE GENOMIC DNA]</scope>
    <source>
        <strain evidence="1 2">SF-57</strain>
    </source>
</reference>
<gene>
    <name evidence="1" type="ORF">KR50_32020</name>
</gene>
<dbReference type="EMBL" id="JXRR01000021">
    <property type="protein sequence ID" value="KIL43682.1"/>
    <property type="molecule type" value="Genomic_DNA"/>
</dbReference>
<organism evidence="1 2">
    <name type="scientific">Jeotgalibacillus campisalis</name>
    <dbReference type="NCBI Taxonomy" id="220754"/>
    <lineage>
        <taxon>Bacteria</taxon>
        <taxon>Bacillati</taxon>
        <taxon>Bacillota</taxon>
        <taxon>Bacilli</taxon>
        <taxon>Bacillales</taxon>
        <taxon>Caryophanaceae</taxon>
        <taxon>Jeotgalibacillus</taxon>
    </lineage>
</organism>
<evidence type="ECO:0000313" key="2">
    <source>
        <dbReference type="Proteomes" id="UP000031972"/>
    </source>
</evidence>
<dbReference type="OrthoDB" id="2112405at2"/>
<protein>
    <recommendedName>
        <fullName evidence="3">WYL domain-containing protein</fullName>
    </recommendedName>
</protein>
<accession>A0A0C2V3R9</accession>
<keyword evidence="2" id="KW-1185">Reference proteome</keyword>
<dbReference type="Proteomes" id="UP000031972">
    <property type="component" value="Unassembled WGS sequence"/>
</dbReference>
<sequence>MKKHHFLRAMEQNLVVEMIYLSDRNEISHRKIRILELNEYSMVAYCYLRKTRRTFSYRNILSSVPLVSKKERAVQ</sequence>
<dbReference type="RefSeq" id="WP_041060741.1">
    <property type="nucleotide sequence ID" value="NZ_JXRR01000021.1"/>
</dbReference>
<name>A0A0C2V3R9_9BACL</name>
<evidence type="ECO:0008006" key="3">
    <source>
        <dbReference type="Google" id="ProtNLM"/>
    </source>
</evidence>